<feature type="region of interest" description="Disordered" evidence="1">
    <location>
        <begin position="34"/>
        <end position="62"/>
    </location>
</feature>
<feature type="compositionally biased region" description="Polar residues" evidence="1">
    <location>
        <begin position="40"/>
        <end position="51"/>
    </location>
</feature>
<accession>A0A8J2PVG9</accession>
<name>A0A8J2PVG9_9HEXA</name>
<feature type="non-terminal residue" evidence="2">
    <location>
        <position position="1"/>
    </location>
</feature>
<evidence type="ECO:0000256" key="1">
    <source>
        <dbReference type="SAM" id="MobiDB-lite"/>
    </source>
</evidence>
<sequence>MLSAELLAPAIDRRGWTELQLHIRECMIFMGATQPGLPQIQPTSDNNQQQSAHDDHCEPPSKVSKKAYCHVCKCKKTGRTRQKCDDCKNVACQNCAQR</sequence>
<dbReference type="AlphaFoldDB" id="A0A8J2PVG9"/>
<keyword evidence="3" id="KW-1185">Reference proteome</keyword>
<evidence type="ECO:0000313" key="3">
    <source>
        <dbReference type="Proteomes" id="UP000708208"/>
    </source>
</evidence>
<organism evidence="2 3">
    <name type="scientific">Allacma fusca</name>
    <dbReference type="NCBI Taxonomy" id="39272"/>
    <lineage>
        <taxon>Eukaryota</taxon>
        <taxon>Metazoa</taxon>
        <taxon>Ecdysozoa</taxon>
        <taxon>Arthropoda</taxon>
        <taxon>Hexapoda</taxon>
        <taxon>Collembola</taxon>
        <taxon>Symphypleona</taxon>
        <taxon>Sminthuridae</taxon>
        <taxon>Allacma</taxon>
    </lineage>
</organism>
<dbReference type="EMBL" id="CAJVCH010552602">
    <property type="protein sequence ID" value="CAG7829722.1"/>
    <property type="molecule type" value="Genomic_DNA"/>
</dbReference>
<reference evidence="2" key="1">
    <citation type="submission" date="2021-06" db="EMBL/GenBank/DDBJ databases">
        <authorList>
            <person name="Hodson N. C."/>
            <person name="Mongue J. A."/>
            <person name="Jaron S. K."/>
        </authorList>
    </citation>
    <scope>NUCLEOTIDE SEQUENCE</scope>
</reference>
<proteinExistence type="predicted"/>
<gene>
    <name evidence="2" type="ORF">AFUS01_LOCUS39567</name>
</gene>
<evidence type="ECO:0000313" key="2">
    <source>
        <dbReference type="EMBL" id="CAG7829722.1"/>
    </source>
</evidence>
<protein>
    <submittedName>
        <fullName evidence="2">Uncharacterized protein</fullName>
    </submittedName>
</protein>
<dbReference type="Proteomes" id="UP000708208">
    <property type="component" value="Unassembled WGS sequence"/>
</dbReference>
<comment type="caution">
    <text evidence="2">The sequence shown here is derived from an EMBL/GenBank/DDBJ whole genome shotgun (WGS) entry which is preliminary data.</text>
</comment>